<dbReference type="Pfam" id="PF01136">
    <property type="entry name" value="Peptidase_U32"/>
    <property type="match status" value="1"/>
</dbReference>
<keyword evidence="1 4" id="KW-0645">Protease</keyword>
<dbReference type="GO" id="GO:0008233">
    <property type="term" value="F:peptidase activity"/>
    <property type="evidence" value="ECO:0007669"/>
    <property type="project" value="UniProtKB-KW"/>
</dbReference>
<keyword evidence="5" id="KW-1185">Reference proteome</keyword>
<protein>
    <submittedName>
        <fullName evidence="4">Collagenase-like PrtC family protease</fullName>
    </submittedName>
</protein>
<dbReference type="GO" id="GO:0006508">
    <property type="term" value="P:proteolysis"/>
    <property type="evidence" value="ECO:0007669"/>
    <property type="project" value="UniProtKB-KW"/>
</dbReference>
<dbReference type="OrthoDB" id="9807498at2"/>
<keyword evidence="2" id="KW-0378">Hydrolase</keyword>
<comment type="caution">
    <text evidence="4">The sequence shown here is derived from an EMBL/GenBank/DDBJ whole genome shotgun (WGS) entry which is preliminary data.</text>
</comment>
<dbReference type="InterPro" id="IPR001539">
    <property type="entry name" value="Peptidase_U32"/>
</dbReference>
<dbReference type="Proteomes" id="UP000247612">
    <property type="component" value="Unassembled WGS sequence"/>
</dbReference>
<dbReference type="RefSeq" id="WP_022936824.1">
    <property type="nucleotide sequence ID" value="NZ_CABKRQ010000001.1"/>
</dbReference>
<accession>A0A2V2F2K6</accession>
<evidence type="ECO:0000256" key="2">
    <source>
        <dbReference type="ARBA" id="ARBA00022801"/>
    </source>
</evidence>
<dbReference type="STRING" id="1034346.GCA_000313565_00520"/>
<proteinExistence type="inferred from homology"/>
<dbReference type="PANTHER" id="PTHR30217">
    <property type="entry name" value="PEPTIDASE U32 FAMILY"/>
    <property type="match status" value="1"/>
</dbReference>
<dbReference type="PANTHER" id="PTHR30217:SF6">
    <property type="entry name" value="TRNA HYDROXYLATION PROTEIN P"/>
    <property type="match status" value="1"/>
</dbReference>
<reference evidence="4 5" key="1">
    <citation type="submission" date="2018-05" db="EMBL/GenBank/DDBJ databases">
        <title>Genomic Encyclopedia of Type Strains, Phase IV (KMG-IV): sequencing the most valuable type-strain genomes for metagenomic binning, comparative biology and taxonomic classification.</title>
        <authorList>
            <person name="Goeker M."/>
        </authorList>
    </citation>
    <scope>NUCLEOTIDE SEQUENCE [LARGE SCALE GENOMIC DNA]</scope>
    <source>
        <strain evidence="4 5">JC118</strain>
    </source>
</reference>
<evidence type="ECO:0000256" key="1">
    <source>
        <dbReference type="ARBA" id="ARBA00022670"/>
    </source>
</evidence>
<dbReference type="AlphaFoldDB" id="A0A2V2F2K6"/>
<evidence type="ECO:0000256" key="3">
    <source>
        <dbReference type="ARBA" id="ARBA00038374"/>
    </source>
</evidence>
<sequence length="300" mass="34261">MFELSAASYELADIKKYHDAGINTVLFALPFFSARPAGVFTNQQIEEGTKLLHELNMKSAVQLTRFFTESECEACRDELQLLKAMNVDQIYFTDCAVLQLADELAMKDKLIYNPDTLITNAADAQFYLDQGINGVTLSKEITKEEMIGIAAQVKGNLEVLIHGRLNMMHSKRRLLTSYYEFLGREFDLENNHDLYLMEENRDEHMPIIEDELGTHVFTGFTLCSFNEVNDLVKAGIQSLRIESLFMSSDEVAQTARDYRDVLEGRKSGLEMFEAYQKQYPNQNISTGFMYKKTSTVKVNV</sequence>
<dbReference type="InterPro" id="IPR051454">
    <property type="entry name" value="RNA/ubiquinone_mod_enzymes"/>
</dbReference>
<gene>
    <name evidence="4" type="ORF">DES51_10878</name>
</gene>
<evidence type="ECO:0000313" key="4">
    <source>
        <dbReference type="EMBL" id="PXX78151.1"/>
    </source>
</evidence>
<organism evidence="4 5">
    <name type="scientific">Dielma fastidiosa</name>
    <dbReference type="NCBI Taxonomy" id="1034346"/>
    <lineage>
        <taxon>Bacteria</taxon>
        <taxon>Bacillati</taxon>
        <taxon>Bacillota</taxon>
        <taxon>Erysipelotrichia</taxon>
        <taxon>Erysipelotrichales</taxon>
        <taxon>Erysipelotrichaceae</taxon>
        <taxon>Dielma</taxon>
    </lineage>
</organism>
<comment type="similarity">
    <text evidence="3">Belongs to the peptidase U32 family.</text>
</comment>
<name>A0A2V2F2K6_9FIRM</name>
<dbReference type="EMBL" id="QJKH01000008">
    <property type="protein sequence ID" value="PXX78151.1"/>
    <property type="molecule type" value="Genomic_DNA"/>
</dbReference>
<evidence type="ECO:0000313" key="5">
    <source>
        <dbReference type="Proteomes" id="UP000247612"/>
    </source>
</evidence>